<organism evidence="1">
    <name type="scientific">Rhizophora mucronata</name>
    <name type="common">Asiatic mangrove</name>
    <dbReference type="NCBI Taxonomy" id="61149"/>
    <lineage>
        <taxon>Eukaryota</taxon>
        <taxon>Viridiplantae</taxon>
        <taxon>Streptophyta</taxon>
        <taxon>Embryophyta</taxon>
        <taxon>Tracheophyta</taxon>
        <taxon>Spermatophyta</taxon>
        <taxon>Magnoliopsida</taxon>
        <taxon>eudicotyledons</taxon>
        <taxon>Gunneridae</taxon>
        <taxon>Pentapetalae</taxon>
        <taxon>rosids</taxon>
        <taxon>fabids</taxon>
        <taxon>Malpighiales</taxon>
        <taxon>Rhizophoraceae</taxon>
        <taxon>Rhizophora</taxon>
    </lineage>
</organism>
<reference evidence="1" key="1">
    <citation type="submission" date="2018-02" db="EMBL/GenBank/DDBJ databases">
        <title>Rhizophora mucronata_Transcriptome.</title>
        <authorList>
            <person name="Meera S.P."/>
            <person name="Sreeshan A."/>
            <person name="Augustine A."/>
        </authorList>
    </citation>
    <scope>NUCLEOTIDE SEQUENCE</scope>
    <source>
        <tissue evidence="1">Leaf</tissue>
    </source>
</reference>
<proteinExistence type="predicted"/>
<dbReference type="EMBL" id="GGEC01043268">
    <property type="protein sequence ID" value="MBX23752.1"/>
    <property type="molecule type" value="Transcribed_RNA"/>
</dbReference>
<dbReference type="AlphaFoldDB" id="A0A2P2M0L0"/>
<protein>
    <submittedName>
        <fullName evidence="1">Uncharacterized protein</fullName>
    </submittedName>
</protein>
<name>A0A2P2M0L0_RHIMU</name>
<sequence length="34" mass="3856">MAPFYYLSYVLKQKALWRHSRCLGTGNVCGAHNA</sequence>
<evidence type="ECO:0000313" key="1">
    <source>
        <dbReference type="EMBL" id="MBX23752.1"/>
    </source>
</evidence>
<accession>A0A2P2M0L0</accession>